<keyword evidence="4" id="KW-0488">Methylation</keyword>
<comment type="similarity">
    <text evidence="9">Belongs to the GSP H family.</text>
</comment>
<proteinExistence type="inferred from homology"/>
<dbReference type="NCBIfam" id="TIGR02532">
    <property type="entry name" value="IV_pilin_GFxxxE"/>
    <property type="match status" value="1"/>
</dbReference>
<feature type="transmembrane region" description="Helical" evidence="11">
    <location>
        <begin position="12"/>
        <end position="38"/>
    </location>
</feature>
<evidence type="ECO:0000313" key="14">
    <source>
        <dbReference type="Proteomes" id="UP000830055"/>
    </source>
</evidence>
<evidence type="ECO:0000256" key="3">
    <source>
        <dbReference type="ARBA" id="ARBA00022475"/>
    </source>
</evidence>
<evidence type="ECO:0000256" key="4">
    <source>
        <dbReference type="ARBA" id="ARBA00022481"/>
    </source>
</evidence>
<keyword evidence="8 11" id="KW-0472">Membrane</keyword>
<dbReference type="InterPro" id="IPR022346">
    <property type="entry name" value="T2SS_GspH"/>
</dbReference>
<evidence type="ECO:0000256" key="11">
    <source>
        <dbReference type="SAM" id="Phobius"/>
    </source>
</evidence>
<keyword evidence="3" id="KW-1003">Cell membrane</keyword>
<evidence type="ECO:0000256" key="7">
    <source>
        <dbReference type="ARBA" id="ARBA00022989"/>
    </source>
</evidence>
<evidence type="ECO:0000256" key="5">
    <source>
        <dbReference type="ARBA" id="ARBA00022519"/>
    </source>
</evidence>
<dbReference type="RefSeq" id="WP_284153973.1">
    <property type="nucleotide sequence ID" value="NZ_AP025516.1"/>
</dbReference>
<dbReference type="PROSITE" id="PS00409">
    <property type="entry name" value="PROKAR_NTER_METHYL"/>
    <property type="match status" value="1"/>
</dbReference>
<evidence type="ECO:0000256" key="6">
    <source>
        <dbReference type="ARBA" id="ARBA00022692"/>
    </source>
</evidence>
<keyword evidence="14" id="KW-1185">Reference proteome</keyword>
<evidence type="ECO:0000313" key="13">
    <source>
        <dbReference type="EMBL" id="BDD86908.1"/>
    </source>
</evidence>
<evidence type="ECO:0000256" key="9">
    <source>
        <dbReference type="ARBA" id="ARBA00025772"/>
    </source>
</evidence>
<protein>
    <recommendedName>
        <fullName evidence="2">Type II secretion system protein H</fullName>
    </recommendedName>
    <alternativeName>
        <fullName evidence="10">General secretion pathway protein H</fullName>
    </alternativeName>
</protein>
<sequence>MTTHMRRNSGFSLVEVAVTIAIIGIMSTIAIPSFLSWLSDKGLHNASRDLYSNFRKAQMNAVKRNRNCAVTFDGSTGYVVYVDENRSFSLDAGEQVIAEAQWSSYRNVELDQNTFIANAGGDKTIAFRPNLLPSGHGGALGNGSVVLKNSTPRQSSVVVNVSGNISLR</sequence>
<name>A0ABN6M5R6_9BACT</name>
<dbReference type="EMBL" id="AP025516">
    <property type="protein sequence ID" value="BDD86908.1"/>
    <property type="molecule type" value="Genomic_DNA"/>
</dbReference>
<dbReference type="InterPro" id="IPR012902">
    <property type="entry name" value="N_methyl_site"/>
</dbReference>
<dbReference type="Gene3D" id="3.30.700.10">
    <property type="entry name" value="Glycoprotein, Type 4 Pilin"/>
    <property type="match status" value="1"/>
</dbReference>
<dbReference type="InterPro" id="IPR045584">
    <property type="entry name" value="Pilin-like"/>
</dbReference>
<accession>A0ABN6M5R6</accession>
<dbReference type="Pfam" id="PF12019">
    <property type="entry name" value="GspH"/>
    <property type="match status" value="1"/>
</dbReference>
<evidence type="ECO:0000259" key="12">
    <source>
        <dbReference type="Pfam" id="PF12019"/>
    </source>
</evidence>
<reference evidence="13 14" key="1">
    <citation type="submission" date="2022-01" db="EMBL/GenBank/DDBJ databases">
        <title>Desulfofustis limnae sp. nov., a novel mesophilic sulfate-reducing bacterium isolated from marsh soil.</title>
        <authorList>
            <person name="Watanabe M."/>
            <person name="Takahashi A."/>
            <person name="Kojima H."/>
            <person name="Fukui M."/>
        </authorList>
    </citation>
    <scope>NUCLEOTIDE SEQUENCE [LARGE SCALE GENOMIC DNA]</scope>
    <source>
        <strain evidence="13 14">PPLL</strain>
    </source>
</reference>
<evidence type="ECO:0000256" key="10">
    <source>
        <dbReference type="ARBA" id="ARBA00030775"/>
    </source>
</evidence>
<evidence type="ECO:0000256" key="1">
    <source>
        <dbReference type="ARBA" id="ARBA00004377"/>
    </source>
</evidence>
<keyword evidence="5" id="KW-0997">Cell inner membrane</keyword>
<comment type="subcellular location">
    <subcellularLocation>
        <location evidence="1">Cell inner membrane</location>
        <topology evidence="1">Single-pass membrane protein</topology>
    </subcellularLocation>
</comment>
<feature type="domain" description="General secretion pathway GspH" evidence="12">
    <location>
        <begin position="46"/>
        <end position="163"/>
    </location>
</feature>
<dbReference type="Pfam" id="PF07963">
    <property type="entry name" value="N_methyl"/>
    <property type="match status" value="1"/>
</dbReference>
<keyword evidence="6 11" id="KW-0812">Transmembrane</keyword>
<evidence type="ECO:0000256" key="2">
    <source>
        <dbReference type="ARBA" id="ARBA00021549"/>
    </source>
</evidence>
<dbReference type="SUPFAM" id="SSF54523">
    <property type="entry name" value="Pili subunits"/>
    <property type="match status" value="1"/>
</dbReference>
<gene>
    <name evidence="13" type="ORF">DPPLL_12730</name>
</gene>
<evidence type="ECO:0000256" key="8">
    <source>
        <dbReference type="ARBA" id="ARBA00023136"/>
    </source>
</evidence>
<organism evidence="13 14">
    <name type="scientific">Desulfofustis limnaeus</name>
    <dbReference type="NCBI Taxonomy" id="2740163"/>
    <lineage>
        <taxon>Bacteria</taxon>
        <taxon>Pseudomonadati</taxon>
        <taxon>Thermodesulfobacteriota</taxon>
        <taxon>Desulfobulbia</taxon>
        <taxon>Desulfobulbales</taxon>
        <taxon>Desulfocapsaceae</taxon>
        <taxon>Desulfofustis</taxon>
    </lineage>
</organism>
<keyword evidence="7 11" id="KW-1133">Transmembrane helix</keyword>
<dbReference type="Proteomes" id="UP000830055">
    <property type="component" value="Chromosome"/>
</dbReference>